<evidence type="ECO:0000313" key="2">
    <source>
        <dbReference type="EMBL" id="PAV19638.1"/>
    </source>
</evidence>
<gene>
    <name evidence="2" type="ORF">PNOK_0457200</name>
</gene>
<keyword evidence="3" id="KW-1185">Reference proteome</keyword>
<feature type="region of interest" description="Disordered" evidence="1">
    <location>
        <begin position="42"/>
        <end position="85"/>
    </location>
</feature>
<accession>A0A286UJB1</accession>
<dbReference type="STRING" id="2282107.A0A286UJB1"/>
<feature type="region of interest" description="Disordered" evidence="1">
    <location>
        <begin position="128"/>
        <end position="198"/>
    </location>
</feature>
<evidence type="ECO:0000313" key="3">
    <source>
        <dbReference type="Proteomes" id="UP000217199"/>
    </source>
</evidence>
<protein>
    <submittedName>
        <fullName evidence="2">Alpha--glucan</fullName>
    </submittedName>
</protein>
<evidence type="ECO:0000256" key="1">
    <source>
        <dbReference type="SAM" id="MobiDB-lite"/>
    </source>
</evidence>
<dbReference type="OrthoDB" id="2351920at2759"/>
<sequence length="198" mass="21665">MTDLTFCHLHMTNRDMLIFETFENTKTYLSGELSDEELEIPAHEIPPNPDDSDVLPSQVHPSYPYGNPTNLKHPASRPRKPTDPSSRALFADLAYAGGGVNGALRWRDLALDRLLPVDRAREEAARAAMARKMASGASQSNGPSAAPAATQETETETDAVHQTEEEEGEAEDEDSEPNASASEEEEDNETNIEASIEE</sequence>
<dbReference type="Proteomes" id="UP000217199">
    <property type="component" value="Unassembled WGS sequence"/>
</dbReference>
<name>A0A286UJB1_9AGAM</name>
<dbReference type="InParanoid" id="A0A286UJB1"/>
<dbReference type="AlphaFoldDB" id="A0A286UJB1"/>
<organism evidence="2 3">
    <name type="scientific">Pyrrhoderma noxium</name>
    <dbReference type="NCBI Taxonomy" id="2282107"/>
    <lineage>
        <taxon>Eukaryota</taxon>
        <taxon>Fungi</taxon>
        <taxon>Dikarya</taxon>
        <taxon>Basidiomycota</taxon>
        <taxon>Agaricomycotina</taxon>
        <taxon>Agaricomycetes</taxon>
        <taxon>Hymenochaetales</taxon>
        <taxon>Hymenochaetaceae</taxon>
        <taxon>Pyrrhoderma</taxon>
    </lineage>
</organism>
<comment type="caution">
    <text evidence="2">The sequence shown here is derived from an EMBL/GenBank/DDBJ whole genome shotgun (WGS) entry which is preliminary data.</text>
</comment>
<feature type="compositionally biased region" description="Acidic residues" evidence="1">
    <location>
        <begin position="164"/>
        <end position="198"/>
    </location>
</feature>
<dbReference type="EMBL" id="NBII01000004">
    <property type="protein sequence ID" value="PAV19638.1"/>
    <property type="molecule type" value="Genomic_DNA"/>
</dbReference>
<reference evidence="2 3" key="1">
    <citation type="journal article" date="2017" name="Mol. Ecol.">
        <title>Comparative and population genomic landscape of Phellinus noxius: A hypervariable fungus causing root rot in trees.</title>
        <authorList>
            <person name="Chung C.L."/>
            <person name="Lee T.J."/>
            <person name="Akiba M."/>
            <person name="Lee H.H."/>
            <person name="Kuo T.H."/>
            <person name="Liu D."/>
            <person name="Ke H.M."/>
            <person name="Yokoi T."/>
            <person name="Roa M.B."/>
            <person name="Lu M.J."/>
            <person name="Chang Y.Y."/>
            <person name="Ann P.J."/>
            <person name="Tsai J.N."/>
            <person name="Chen C.Y."/>
            <person name="Tzean S.S."/>
            <person name="Ota Y."/>
            <person name="Hattori T."/>
            <person name="Sahashi N."/>
            <person name="Liou R.F."/>
            <person name="Kikuchi T."/>
            <person name="Tsai I.J."/>
        </authorList>
    </citation>
    <scope>NUCLEOTIDE SEQUENCE [LARGE SCALE GENOMIC DNA]</scope>
    <source>
        <strain evidence="2 3">FFPRI411160</strain>
    </source>
</reference>
<proteinExistence type="predicted"/>